<keyword evidence="7" id="KW-0496">Mitochondrion</keyword>
<dbReference type="PANTHER" id="PTHR21304">
    <property type="entry name" value="MICOS COMPLEX SUBUNIT MIC10"/>
    <property type="match status" value="1"/>
</dbReference>
<keyword evidence="5" id="KW-0999">Mitochondrion inner membrane</keyword>
<proteinExistence type="inferred from homology"/>
<dbReference type="EMBL" id="SPLM01000073">
    <property type="protein sequence ID" value="TMW62813.1"/>
    <property type="molecule type" value="Genomic_DNA"/>
</dbReference>
<keyword evidence="11" id="KW-1185">Reference proteome</keyword>
<evidence type="ECO:0000256" key="8">
    <source>
        <dbReference type="ARBA" id="ARBA00023136"/>
    </source>
</evidence>
<protein>
    <submittedName>
        <fullName evidence="10">Uncharacterized protein</fullName>
    </submittedName>
</protein>
<gene>
    <name evidence="10" type="ORF">Poli38472_005431</name>
</gene>
<evidence type="ECO:0000256" key="5">
    <source>
        <dbReference type="ARBA" id="ARBA00022792"/>
    </source>
</evidence>
<feature type="transmembrane region" description="Helical" evidence="9">
    <location>
        <begin position="28"/>
        <end position="47"/>
    </location>
</feature>
<sequence>MSSSSTENKEIPSEYRISEKWDKCIENFALHFSAGLVAGGLTSIVLARTGGARGVLTGFGAGAGAGSSWTTCQLAFKGDIDSQAKLDKAEKVVEDIKAKIQRS</sequence>
<accession>A0A8K1CHY9</accession>
<reference evidence="10" key="1">
    <citation type="submission" date="2019-03" db="EMBL/GenBank/DDBJ databases">
        <title>Long read genome sequence of the mycoparasitic Pythium oligandrum ATCC 38472 isolated from sugarbeet rhizosphere.</title>
        <authorList>
            <person name="Gaulin E."/>
        </authorList>
    </citation>
    <scope>NUCLEOTIDE SEQUENCE</scope>
    <source>
        <strain evidence="10">ATCC 38472_TT</strain>
    </source>
</reference>
<dbReference type="GO" id="GO:0061617">
    <property type="term" value="C:MICOS complex"/>
    <property type="evidence" value="ECO:0007669"/>
    <property type="project" value="InterPro"/>
</dbReference>
<dbReference type="OrthoDB" id="1916310at2759"/>
<dbReference type="InterPro" id="IPR007512">
    <property type="entry name" value="Mic10"/>
</dbReference>
<evidence type="ECO:0000313" key="10">
    <source>
        <dbReference type="EMBL" id="TMW62813.1"/>
    </source>
</evidence>
<evidence type="ECO:0000256" key="4">
    <source>
        <dbReference type="ARBA" id="ARBA00022692"/>
    </source>
</evidence>
<name>A0A8K1CHY9_PYTOL</name>
<evidence type="ECO:0000256" key="3">
    <source>
        <dbReference type="ARBA" id="ARBA00006792"/>
    </source>
</evidence>
<evidence type="ECO:0000313" key="11">
    <source>
        <dbReference type="Proteomes" id="UP000794436"/>
    </source>
</evidence>
<evidence type="ECO:0000256" key="2">
    <source>
        <dbReference type="ARBA" id="ARBA00004434"/>
    </source>
</evidence>
<dbReference type="Proteomes" id="UP000794436">
    <property type="component" value="Unassembled WGS sequence"/>
</dbReference>
<dbReference type="AlphaFoldDB" id="A0A8K1CHY9"/>
<comment type="similarity">
    <text evidence="3">Belongs to the MICOS complex subunit Mic10 family.</text>
</comment>
<comment type="function">
    <text evidence="1">Component of the MICOS complex, a large protein complex of the mitochondrial inner membrane that plays crucial roles in the maintenance of crista junctions, inner membrane architecture, and formation of contact sites to the outer membrane.</text>
</comment>
<keyword evidence="8 9" id="KW-0472">Membrane</keyword>
<evidence type="ECO:0000256" key="9">
    <source>
        <dbReference type="SAM" id="Phobius"/>
    </source>
</evidence>
<dbReference type="PANTHER" id="PTHR21304:SF0">
    <property type="entry name" value="MICOS COMPLEX SUBUNIT MIC10"/>
    <property type="match status" value="1"/>
</dbReference>
<dbReference type="Pfam" id="PF04418">
    <property type="entry name" value="DUF543"/>
    <property type="match status" value="1"/>
</dbReference>
<organism evidence="10 11">
    <name type="scientific">Pythium oligandrum</name>
    <name type="common">Mycoparasitic fungus</name>
    <dbReference type="NCBI Taxonomy" id="41045"/>
    <lineage>
        <taxon>Eukaryota</taxon>
        <taxon>Sar</taxon>
        <taxon>Stramenopiles</taxon>
        <taxon>Oomycota</taxon>
        <taxon>Peronosporomycetes</taxon>
        <taxon>Pythiales</taxon>
        <taxon>Pythiaceae</taxon>
        <taxon>Pythium</taxon>
    </lineage>
</organism>
<comment type="subcellular location">
    <subcellularLocation>
        <location evidence="2">Mitochondrion inner membrane</location>
        <topology evidence="2">Single-pass membrane protein</topology>
    </subcellularLocation>
</comment>
<keyword evidence="6 9" id="KW-1133">Transmembrane helix</keyword>
<evidence type="ECO:0000256" key="6">
    <source>
        <dbReference type="ARBA" id="ARBA00022989"/>
    </source>
</evidence>
<evidence type="ECO:0000256" key="1">
    <source>
        <dbReference type="ARBA" id="ARBA00002689"/>
    </source>
</evidence>
<keyword evidence="4 9" id="KW-0812">Transmembrane</keyword>
<comment type="caution">
    <text evidence="10">The sequence shown here is derived from an EMBL/GenBank/DDBJ whole genome shotgun (WGS) entry which is preliminary data.</text>
</comment>
<evidence type="ECO:0000256" key="7">
    <source>
        <dbReference type="ARBA" id="ARBA00023128"/>
    </source>
</evidence>